<protein>
    <submittedName>
        <fullName evidence="1">Uncharacterized protein</fullName>
    </submittedName>
</protein>
<name>A0AAE0XY80_9GAST</name>
<dbReference type="AlphaFoldDB" id="A0AAE0XY80"/>
<dbReference type="EMBL" id="JAWDGP010007328">
    <property type="protein sequence ID" value="KAK3725726.1"/>
    <property type="molecule type" value="Genomic_DNA"/>
</dbReference>
<gene>
    <name evidence="1" type="ORF">RRG08_012808</name>
</gene>
<keyword evidence="2" id="KW-1185">Reference proteome</keyword>
<evidence type="ECO:0000313" key="2">
    <source>
        <dbReference type="Proteomes" id="UP001283361"/>
    </source>
</evidence>
<proteinExistence type="predicted"/>
<organism evidence="1 2">
    <name type="scientific">Elysia crispata</name>
    <name type="common">lettuce slug</name>
    <dbReference type="NCBI Taxonomy" id="231223"/>
    <lineage>
        <taxon>Eukaryota</taxon>
        <taxon>Metazoa</taxon>
        <taxon>Spiralia</taxon>
        <taxon>Lophotrochozoa</taxon>
        <taxon>Mollusca</taxon>
        <taxon>Gastropoda</taxon>
        <taxon>Heterobranchia</taxon>
        <taxon>Euthyneura</taxon>
        <taxon>Panpulmonata</taxon>
        <taxon>Sacoglossa</taxon>
        <taxon>Placobranchoidea</taxon>
        <taxon>Plakobranchidae</taxon>
        <taxon>Elysia</taxon>
    </lineage>
</organism>
<comment type="caution">
    <text evidence="1">The sequence shown here is derived from an EMBL/GenBank/DDBJ whole genome shotgun (WGS) entry which is preliminary data.</text>
</comment>
<reference evidence="1" key="1">
    <citation type="journal article" date="2023" name="G3 (Bethesda)">
        <title>A reference genome for the long-term kleptoplast-retaining sea slug Elysia crispata morphotype clarki.</title>
        <authorList>
            <person name="Eastman K.E."/>
            <person name="Pendleton A.L."/>
            <person name="Shaikh M.A."/>
            <person name="Suttiyut T."/>
            <person name="Ogas R."/>
            <person name="Tomko P."/>
            <person name="Gavelis G."/>
            <person name="Widhalm J.R."/>
            <person name="Wisecaver J.H."/>
        </authorList>
    </citation>
    <scope>NUCLEOTIDE SEQUENCE</scope>
    <source>
        <strain evidence="1">ECLA1</strain>
    </source>
</reference>
<evidence type="ECO:0000313" key="1">
    <source>
        <dbReference type="EMBL" id="KAK3725726.1"/>
    </source>
</evidence>
<dbReference type="Proteomes" id="UP001283361">
    <property type="component" value="Unassembled WGS sequence"/>
</dbReference>
<accession>A0AAE0XY80</accession>
<sequence>MADNSQCLPCQCQRYQGRGSRGVSFLLQVDLSMNVRPGLRRKSGLKSPRPGLMLEQAHKSPVSTLDERGRKLFELLRALGAGIFIRGDER</sequence>